<evidence type="ECO:0000313" key="3">
    <source>
        <dbReference type="EnsemblMetazoa" id="ASIC017532-PA"/>
    </source>
</evidence>
<evidence type="ECO:0000313" key="2">
    <source>
        <dbReference type="EMBL" id="KFB49429.1"/>
    </source>
</evidence>
<protein>
    <submittedName>
        <fullName evidence="2 3">Uroporphyrinogen III synthase</fullName>
    </submittedName>
</protein>
<dbReference type="EMBL" id="KE525345">
    <property type="protein sequence ID" value="KFB49429.1"/>
    <property type="molecule type" value="Genomic_DNA"/>
</dbReference>
<accession>A0A084WGT5</accession>
<reference evidence="2 4" key="1">
    <citation type="journal article" date="2014" name="BMC Genomics">
        <title>Genome sequence of Anopheles sinensis provides insight into genetics basis of mosquito competence for malaria parasites.</title>
        <authorList>
            <person name="Zhou D."/>
            <person name="Zhang D."/>
            <person name="Ding G."/>
            <person name="Shi L."/>
            <person name="Hou Q."/>
            <person name="Ye Y."/>
            <person name="Xu Y."/>
            <person name="Zhou H."/>
            <person name="Xiong C."/>
            <person name="Li S."/>
            <person name="Yu J."/>
            <person name="Hong S."/>
            <person name="Yu X."/>
            <person name="Zou P."/>
            <person name="Chen C."/>
            <person name="Chang X."/>
            <person name="Wang W."/>
            <person name="Lv Y."/>
            <person name="Sun Y."/>
            <person name="Ma L."/>
            <person name="Shen B."/>
            <person name="Zhu C."/>
        </authorList>
    </citation>
    <scope>NUCLEOTIDE SEQUENCE [LARGE SCALE GENOMIC DNA]</scope>
</reference>
<keyword evidence="4" id="KW-1185">Reference proteome</keyword>
<organism evidence="2">
    <name type="scientific">Anopheles sinensis</name>
    <name type="common">Mosquito</name>
    <dbReference type="NCBI Taxonomy" id="74873"/>
    <lineage>
        <taxon>Eukaryota</taxon>
        <taxon>Metazoa</taxon>
        <taxon>Ecdysozoa</taxon>
        <taxon>Arthropoda</taxon>
        <taxon>Hexapoda</taxon>
        <taxon>Insecta</taxon>
        <taxon>Pterygota</taxon>
        <taxon>Neoptera</taxon>
        <taxon>Endopterygota</taxon>
        <taxon>Diptera</taxon>
        <taxon>Nematocera</taxon>
        <taxon>Culicoidea</taxon>
        <taxon>Culicidae</taxon>
        <taxon>Anophelinae</taxon>
        <taxon>Anopheles</taxon>
    </lineage>
</organism>
<reference evidence="3" key="2">
    <citation type="submission" date="2020-05" db="UniProtKB">
        <authorList>
            <consortium name="EnsemblMetazoa"/>
        </authorList>
    </citation>
    <scope>IDENTIFICATION</scope>
</reference>
<evidence type="ECO:0000256" key="1">
    <source>
        <dbReference type="SAM" id="MobiDB-lite"/>
    </source>
</evidence>
<dbReference type="Proteomes" id="UP000030765">
    <property type="component" value="Unassembled WGS sequence"/>
</dbReference>
<feature type="region of interest" description="Disordered" evidence="1">
    <location>
        <begin position="1"/>
        <end position="22"/>
    </location>
</feature>
<dbReference type="VEuPathDB" id="VectorBase:ASIC017532"/>
<dbReference type="EMBL" id="ATLV01023716">
    <property type="status" value="NOT_ANNOTATED_CDS"/>
    <property type="molecule type" value="Genomic_DNA"/>
</dbReference>
<name>A0A084WGT5_ANOSI</name>
<sequence length="131" mass="14215">MFAGIERRTPKTPLSATVDPWLPGSDPQPHTLIHLYTIQDRLGRSLGIFIDHRCLPIVDGDGLAGVGGPILLGFVVDRFNRFIFIFIASLASEASDTVMLRVKDIQEGVCGMMEVVVATIAFSDACQAVTK</sequence>
<proteinExistence type="predicted"/>
<gene>
    <name evidence="2" type="ORF">ZHAS_00017532</name>
</gene>
<evidence type="ECO:0000313" key="4">
    <source>
        <dbReference type="Proteomes" id="UP000030765"/>
    </source>
</evidence>
<dbReference type="AlphaFoldDB" id="A0A084WGT5"/>
<dbReference type="EnsemblMetazoa" id="ASIC017532-RA">
    <property type="protein sequence ID" value="ASIC017532-PA"/>
    <property type="gene ID" value="ASIC017532"/>
</dbReference>